<dbReference type="Proteomes" id="UP000029981">
    <property type="component" value="Chromosome 3"/>
</dbReference>
<organism evidence="2 3">
    <name type="scientific">Cucumis sativus</name>
    <name type="common">Cucumber</name>
    <dbReference type="NCBI Taxonomy" id="3659"/>
    <lineage>
        <taxon>Eukaryota</taxon>
        <taxon>Viridiplantae</taxon>
        <taxon>Streptophyta</taxon>
        <taxon>Embryophyta</taxon>
        <taxon>Tracheophyta</taxon>
        <taxon>Spermatophyta</taxon>
        <taxon>Magnoliopsida</taxon>
        <taxon>eudicotyledons</taxon>
        <taxon>Gunneridae</taxon>
        <taxon>Pentapetalae</taxon>
        <taxon>rosids</taxon>
        <taxon>fabids</taxon>
        <taxon>Cucurbitales</taxon>
        <taxon>Cucurbitaceae</taxon>
        <taxon>Benincaseae</taxon>
        <taxon>Cucumis</taxon>
    </lineage>
</organism>
<dbReference type="EMBL" id="CM002924">
    <property type="protein sequence ID" value="KGN55719.1"/>
    <property type="molecule type" value="Genomic_DNA"/>
</dbReference>
<protein>
    <submittedName>
        <fullName evidence="2">Uncharacterized protein</fullName>
    </submittedName>
</protein>
<dbReference type="Gramene" id="KGN55719">
    <property type="protein sequence ID" value="KGN55719"/>
    <property type="gene ID" value="Csa_3G007280"/>
</dbReference>
<proteinExistence type="predicted"/>
<reference evidence="2 3" key="2">
    <citation type="journal article" date="2009" name="PLoS ONE">
        <title>An integrated genetic and cytogenetic map of the cucumber genome.</title>
        <authorList>
            <person name="Ren Y."/>
            <person name="Zhang Z."/>
            <person name="Liu J."/>
            <person name="Staub J.E."/>
            <person name="Han Y."/>
            <person name="Cheng Z."/>
            <person name="Li X."/>
            <person name="Lu J."/>
            <person name="Miao H."/>
            <person name="Kang H."/>
            <person name="Xie B."/>
            <person name="Gu X."/>
            <person name="Wang X."/>
            <person name="Du Y."/>
            <person name="Jin W."/>
            <person name="Huang S."/>
        </authorList>
    </citation>
    <scope>NUCLEOTIDE SEQUENCE [LARGE SCALE GENOMIC DNA]</scope>
    <source>
        <strain evidence="3">cv. 9930</strain>
    </source>
</reference>
<evidence type="ECO:0000256" key="1">
    <source>
        <dbReference type="SAM" id="MobiDB-lite"/>
    </source>
</evidence>
<evidence type="ECO:0000313" key="2">
    <source>
        <dbReference type="EMBL" id="KGN55719.1"/>
    </source>
</evidence>
<accession>A0A0A0L3V1</accession>
<evidence type="ECO:0000313" key="3">
    <source>
        <dbReference type="Proteomes" id="UP000029981"/>
    </source>
</evidence>
<feature type="region of interest" description="Disordered" evidence="1">
    <location>
        <begin position="1"/>
        <end position="21"/>
    </location>
</feature>
<reference evidence="2 3" key="1">
    <citation type="journal article" date="2009" name="Nat. Genet.">
        <title>The genome of the cucumber, Cucumis sativus L.</title>
        <authorList>
            <person name="Huang S."/>
            <person name="Li R."/>
            <person name="Zhang Z."/>
            <person name="Li L."/>
            <person name="Gu X."/>
            <person name="Fan W."/>
            <person name="Lucas W.J."/>
            <person name="Wang X."/>
            <person name="Xie B."/>
            <person name="Ni P."/>
            <person name="Ren Y."/>
            <person name="Zhu H."/>
            <person name="Li J."/>
            <person name="Lin K."/>
            <person name="Jin W."/>
            <person name="Fei Z."/>
            <person name="Li G."/>
            <person name="Staub J."/>
            <person name="Kilian A."/>
            <person name="van der Vossen E.A."/>
            <person name="Wu Y."/>
            <person name="Guo J."/>
            <person name="He J."/>
            <person name="Jia Z."/>
            <person name="Ren Y."/>
            <person name="Tian G."/>
            <person name="Lu Y."/>
            <person name="Ruan J."/>
            <person name="Qian W."/>
            <person name="Wang M."/>
            <person name="Huang Q."/>
            <person name="Li B."/>
            <person name="Xuan Z."/>
            <person name="Cao J."/>
            <person name="Asan"/>
            <person name="Wu Z."/>
            <person name="Zhang J."/>
            <person name="Cai Q."/>
            <person name="Bai Y."/>
            <person name="Zhao B."/>
            <person name="Han Y."/>
            <person name="Li Y."/>
            <person name="Li X."/>
            <person name="Wang S."/>
            <person name="Shi Q."/>
            <person name="Liu S."/>
            <person name="Cho W.K."/>
            <person name="Kim J.Y."/>
            <person name="Xu Y."/>
            <person name="Heller-Uszynska K."/>
            <person name="Miao H."/>
            <person name="Cheng Z."/>
            <person name="Zhang S."/>
            <person name="Wu J."/>
            <person name="Yang Y."/>
            <person name="Kang H."/>
            <person name="Li M."/>
            <person name="Liang H."/>
            <person name="Ren X."/>
            <person name="Shi Z."/>
            <person name="Wen M."/>
            <person name="Jian M."/>
            <person name="Yang H."/>
            <person name="Zhang G."/>
            <person name="Yang Z."/>
            <person name="Chen R."/>
            <person name="Liu S."/>
            <person name="Li J."/>
            <person name="Ma L."/>
            <person name="Liu H."/>
            <person name="Zhou Y."/>
            <person name="Zhao J."/>
            <person name="Fang X."/>
            <person name="Li G."/>
            <person name="Fang L."/>
            <person name="Li Y."/>
            <person name="Liu D."/>
            <person name="Zheng H."/>
            <person name="Zhang Y."/>
            <person name="Qin N."/>
            <person name="Li Z."/>
            <person name="Yang G."/>
            <person name="Yang S."/>
            <person name="Bolund L."/>
            <person name="Kristiansen K."/>
            <person name="Zheng H."/>
            <person name="Li S."/>
            <person name="Zhang X."/>
            <person name="Yang H."/>
            <person name="Wang J."/>
            <person name="Sun R."/>
            <person name="Zhang B."/>
            <person name="Jiang S."/>
            <person name="Wang J."/>
            <person name="Du Y."/>
            <person name="Li S."/>
        </authorList>
    </citation>
    <scope>NUCLEOTIDE SEQUENCE [LARGE SCALE GENOMIC DNA]</scope>
    <source>
        <strain evidence="3">cv. 9930</strain>
    </source>
</reference>
<name>A0A0A0L3V1_CUCSA</name>
<dbReference type="AlphaFoldDB" id="A0A0A0L3V1"/>
<keyword evidence="3" id="KW-1185">Reference proteome</keyword>
<sequence>MEGKERTRAAGSEGDGTWKSRSPVKSTVVILFGFCSSDGYNEALHACSSQNPLTCLLIIST</sequence>
<gene>
    <name evidence="2" type="ORF">Csa_3G007280</name>
</gene>
<reference evidence="2 3" key="3">
    <citation type="journal article" date="2010" name="BMC Genomics">
        <title>Transcriptome sequencing and comparative analysis of cucumber flowers with different sex types.</title>
        <authorList>
            <person name="Guo S."/>
            <person name="Zheng Y."/>
            <person name="Joung J.G."/>
            <person name="Liu S."/>
            <person name="Zhang Z."/>
            <person name="Crasta O.R."/>
            <person name="Sobral B.W."/>
            <person name="Xu Y."/>
            <person name="Huang S."/>
            <person name="Fei Z."/>
        </authorList>
    </citation>
    <scope>NUCLEOTIDE SEQUENCE [LARGE SCALE GENOMIC DNA]</scope>
    <source>
        <strain evidence="3">cv. 9930</strain>
    </source>
</reference>
<reference evidence="2 3" key="4">
    <citation type="journal article" date="2011" name="BMC Genomics">
        <title>RNA-Seq improves annotation of protein-coding genes in the cucumber genome.</title>
        <authorList>
            <person name="Li Z."/>
            <person name="Zhang Z."/>
            <person name="Yan P."/>
            <person name="Huang S."/>
            <person name="Fei Z."/>
            <person name="Lin K."/>
        </authorList>
    </citation>
    <scope>NUCLEOTIDE SEQUENCE [LARGE SCALE GENOMIC DNA]</scope>
    <source>
        <strain evidence="3">cv. 9930</strain>
    </source>
</reference>